<organism evidence="1 2">
    <name type="scientific">Periconia digitata</name>
    <dbReference type="NCBI Taxonomy" id="1303443"/>
    <lineage>
        <taxon>Eukaryota</taxon>
        <taxon>Fungi</taxon>
        <taxon>Dikarya</taxon>
        <taxon>Ascomycota</taxon>
        <taxon>Pezizomycotina</taxon>
        <taxon>Dothideomycetes</taxon>
        <taxon>Pleosporomycetidae</taxon>
        <taxon>Pleosporales</taxon>
        <taxon>Massarineae</taxon>
        <taxon>Periconiaceae</taxon>
        <taxon>Periconia</taxon>
    </lineage>
</organism>
<name>A0A9W4U577_9PLEO</name>
<dbReference type="AlphaFoldDB" id="A0A9W4U577"/>
<evidence type="ECO:0000313" key="2">
    <source>
        <dbReference type="Proteomes" id="UP001152607"/>
    </source>
</evidence>
<protein>
    <submittedName>
        <fullName evidence="1">Uncharacterized protein</fullName>
    </submittedName>
</protein>
<evidence type="ECO:0000313" key="1">
    <source>
        <dbReference type="EMBL" id="CAI6249488.1"/>
    </source>
</evidence>
<dbReference type="Proteomes" id="UP001152607">
    <property type="component" value="Unassembled WGS sequence"/>
</dbReference>
<gene>
    <name evidence="1" type="ORF">PDIGIT_LOCUS912</name>
</gene>
<keyword evidence="2" id="KW-1185">Reference proteome</keyword>
<accession>A0A9W4U577</accession>
<dbReference type="EMBL" id="CAOQHR010000001">
    <property type="protein sequence ID" value="CAI6249488.1"/>
    <property type="molecule type" value="Genomic_DNA"/>
</dbReference>
<reference evidence="1" key="1">
    <citation type="submission" date="2023-01" db="EMBL/GenBank/DDBJ databases">
        <authorList>
            <person name="Van Ghelder C."/>
            <person name="Rancurel C."/>
        </authorList>
    </citation>
    <scope>NUCLEOTIDE SEQUENCE</scope>
    <source>
        <strain evidence="1">CNCM I-4278</strain>
    </source>
</reference>
<comment type="caution">
    <text evidence="1">The sequence shown here is derived from an EMBL/GenBank/DDBJ whole genome shotgun (WGS) entry which is preliminary data.</text>
</comment>
<proteinExistence type="predicted"/>
<sequence length="75" mass="8050">MMSDAIVPIPTMSLSSSAPITMPDSFLTCTSSRLSPGRRKLWNAFALESPKGADNSAMYCPVSRSVLYRGLHGEG</sequence>